<dbReference type="InterPro" id="IPR011059">
    <property type="entry name" value="Metal-dep_hydrolase_composite"/>
</dbReference>
<dbReference type="SUPFAM" id="SSF51556">
    <property type="entry name" value="Metallo-dependent hydrolases"/>
    <property type="match status" value="1"/>
</dbReference>
<evidence type="ECO:0000256" key="5">
    <source>
        <dbReference type="ARBA" id="ARBA00022723"/>
    </source>
</evidence>
<comment type="similarity">
    <text evidence="2 8">Belongs to the metallo-dependent hydrolases superfamily. ATZ/TRZ family.</text>
</comment>
<gene>
    <name evidence="11" type="primary">LOC101849824</name>
</gene>
<dbReference type="Proteomes" id="UP000694888">
    <property type="component" value="Unplaced"/>
</dbReference>
<dbReference type="InterPro" id="IPR032466">
    <property type="entry name" value="Metal_Hydrolase"/>
</dbReference>
<keyword evidence="5 8" id="KW-0479">Metal-binding</keyword>
<keyword evidence="7 8" id="KW-0862">Zinc</keyword>
<organism evidence="10 11">
    <name type="scientific">Aplysia californica</name>
    <name type="common">California sea hare</name>
    <dbReference type="NCBI Taxonomy" id="6500"/>
    <lineage>
        <taxon>Eukaryota</taxon>
        <taxon>Metazoa</taxon>
        <taxon>Spiralia</taxon>
        <taxon>Lophotrochozoa</taxon>
        <taxon>Mollusca</taxon>
        <taxon>Gastropoda</taxon>
        <taxon>Heterobranchia</taxon>
        <taxon>Euthyneura</taxon>
        <taxon>Tectipleura</taxon>
        <taxon>Aplysiida</taxon>
        <taxon>Aplysioidea</taxon>
        <taxon>Aplysiidae</taxon>
        <taxon>Aplysia</taxon>
    </lineage>
</organism>
<dbReference type="InterPro" id="IPR006680">
    <property type="entry name" value="Amidohydro-rel"/>
</dbReference>
<dbReference type="GeneID" id="101849824"/>
<evidence type="ECO:0000256" key="3">
    <source>
        <dbReference type="ARBA" id="ARBA00012781"/>
    </source>
</evidence>
<dbReference type="PANTHER" id="PTHR11271:SF6">
    <property type="entry name" value="GUANINE DEAMINASE"/>
    <property type="match status" value="1"/>
</dbReference>
<evidence type="ECO:0000256" key="6">
    <source>
        <dbReference type="ARBA" id="ARBA00022801"/>
    </source>
</evidence>
<dbReference type="PANTHER" id="PTHR11271">
    <property type="entry name" value="GUANINE DEAMINASE"/>
    <property type="match status" value="1"/>
</dbReference>
<comment type="pathway">
    <text evidence="1 8">Purine metabolism; guanine degradation; xanthine from guanine: step 1/1.</text>
</comment>
<evidence type="ECO:0000256" key="8">
    <source>
        <dbReference type="RuleBase" id="RU366009"/>
    </source>
</evidence>
<dbReference type="InterPro" id="IPR051607">
    <property type="entry name" value="Metallo-dep_hydrolases"/>
</dbReference>
<dbReference type="Pfam" id="PF01979">
    <property type="entry name" value="Amidohydro_1"/>
    <property type="match status" value="1"/>
</dbReference>
<name>A0ABM0JFS1_APLCA</name>
<reference evidence="11" key="1">
    <citation type="submission" date="2025-08" db="UniProtKB">
        <authorList>
            <consortium name="RefSeq"/>
        </authorList>
    </citation>
    <scope>IDENTIFICATION</scope>
</reference>
<proteinExistence type="inferred from homology"/>
<comment type="cofactor">
    <cofactor evidence="8">
        <name>Zn(2+)</name>
        <dbReference type="ChEBI" id="CHEBI:29105"/>
    </cofactor>
    <text evidence="8">Binds 1 zinc ion per subunit.</text>
</comment>
<evidence type="ECO:0000313" key="11">
    <source>
        <dbReference type="RefSeq" id="XP_005092676.2"/>
    </source>
</evidence>
<keyword evidence="6 8" id="KW-0378">Hydrolase</keyword>
<protein>
    <recommendedName>
        <fullName evidence="4 8">Guanine deaminase</fullName>
        <shortName evidence="8">Guanase</shortName>
        <ecNumber evidence="3 8">3.5.4.3</ecNumber>
    </recommendedName>
    <alternativeName>
        <fullName evidence="8">Guanine aminohydrolase</fullName>
    </alternativeName>
</protein>
<feature type="domain" description="Amidohydrolase-related" evidence="9">
    <location>
        <begin position="77"/>
        <end position="414"/>
    </location>
</feature>
<evidence type="ECO:0000256" key="7">
    <source>
        <dbReference type="ARBA" id="ARBA00022833"/>
    </source>
</evidence>
<dbReference type="Gene3D" id="3.20.20.140">
    <property type="entry name" value="Metal-dependent hydrolases"/>
    <property type="match status" value="1"/>
</dbReference>
<dbReference type="RefSeq" id="XP_005092676.2">
    <property type="nucleotide sequence ID" value="XM_005092619.3"/>
</dbReference>
<evidence type="ECO:0000313" key="10">
    <source>
        <dbReference type="Proteomes" id="UP000694888"/>
    </source>
</evidence>
<accession>A0ABM0JFS1</accession>
<dbReference type="NCBIfam" id="TIGR02967">
    <property type="entry name" value="guan_deamin"/>
    <property type="match status" value="1"/>
</dbReference>
<keyword evidence="10" id="KW-1185">Reference proteome</keyword>
<dbReference type="InterPro" id="IPR014311">
    <property type="entry name" value="Guanine_deaminase"/>
</dbReference>
<evidence type="ECO:0000256" key="1">
    <source>
        <dbReference type="ARBA" id="ARBA00004984"/>
    </source>
</evidence>
<evidence type="ECO:0000256" key="2">
    <source>
        <dbReference type="ARBA" id="ARBA00006745"/>
    </source>
</evidence>
<sequence length="450" mass="49777">MMSTMSNGSEGKDRDLVVVGTFIHALGLGQVEILEETALGVRAGKIVFIDKTKNLADRLKEFSITPDKCLHLEKHQFVIPGFVDSHAHAPQLPFMGTGSDLQLLPWLKKYTYPTEAKIASNHEYATEVYKKCVTRTLKSGSTTVCYYATIDVRSTLTLVDIVESVGQRAYIGKVNMDRNSPDNYIEQTKDSMENTRKFVQDVIARKNSLITPCVTPRFAISCTPELMAQLGDLAQEYSLPVQTHISENLDEVKAVTEMFPDCQSYTDVYDQAGLLGERTVLGHGVYLSPEELQMLKSRGSGISHCPNSNFCLCSGVLDVRRPLQAGVKVGLGTDFAGGNSPSMLDAIKRGMEAAVVTSLNASEKEDGGERLSYKDMFFLATLGSCQVMGLEGVVGNFTVGKDFDALVIDPKADDSPFDVFAEETIEERFQKYLFLGMWRKNVRSFFSCRH</sequence>
<dbReference type="Gene3D" id="2.30.40.10">
    <property type="entry name" value="Urease, subunit C, domain 1"/>
    <property type="match status" value="1"/>
</dbReference>
<evidence type="ECO:0000259" key="9">
    <source>
        <dbReference type="Pfam" id="PF01979"/>
    </source>
</evidence>
<comment type="catalytic activity">
    <reaction evidence="8">
        <text>guanine + H2O + H(+) = xanthine + NH4(+)</text>
        <dbReference type="Rhea" id="RHEA:14665"/>
        <dbReference type="ChEBI" id="CHEBI:15377"/>
        <dbReference type="ChEBI" id="CHEBI:15378"/>
        <dbReference type="ChEBI" id="CHEBI:16235"/>
        <dbReference type="ChEBI" id="CHEBI:17712"/>
        <dbReference type="ChEBI" id="CHEBI:28938"/>
        <dbReference type="EC" id="3.5.4.3"/>
    </reaction>
</comment>
<dbReference type="EC" id="3.5.4.3" evidence="3 8"/>
<evidence type="ECO:0000256" key="4">
    <source>
        <dbReference type="ARBA" id="ARBA00014514"/>
    </source>
</evidence>
<comment type="function">
    <text evidence="8">Catalyzes the hydrolytic deamination of guanine, producing xanthine and ammonia.</text>
</comment>